<sequence length="551" mass="62788">MKRLRTLIIVLAISAVVVGCDSKKASENKEEQGKSAINSEYINLSMVKPKTINPLLNKDKSVGYITNMIYDGLFTIDENYNVVPQLVEEYGIAQDGMSIDIKLKDAKWHDKKPVTSEDVKFSIELIQKNAESPYDFSAKNISSISITNDREFTIKFKEKYAFSLETLIFPIVSQSKLGSASDKEKSEYKYNLIGNGPYKIEKYEERDGMILTVNEDYYDESTKTTKDIKVGVVPDEETQISMVMALDSDIAGVSLNDLSKFYEKEFNITKYEGRDYESLIFNYDNEFLKDINFRKAIAYSINRKQIVDEGYMGDAKLVNFPLNSNSKYYNKDIASVNYNKEKSKQYLDKVDLKTDPNAEKEKTNVKEDKTKVEKEKTDAKEDKAKAEKDKADIKAKISKLNLKIVVNKNNTERIKSAHIISENLKAIGIKSTIEELEGKELENAITSKKYDLALVGWELSSVPDAKSIIENSGYSDKKLNSYLESLYVAPTESQIKGIYKSIQKYINDNVIFMSLAIRDDYIVTNRRLEGKVSPNDFDIYEGLINLNIKDK</sequence>
<keyword evidence="3" id="KW-0732">Signal</keyword>
<evidence type="ECO:0000313" key="6">
    <source>
        <dbReference type="EMBL" id="MDK2562869.1"/>
    </source>
</evidence>
<dbReference type="InterPro" id="IPR030678">
    <property type="entry name" value="Peptide/Ni-bd"/>
</dbReference>
<dbReference type="PIRSF" id="PIRSF002741">
    <property type="entry name" value="MppA"/>
    <property type="match status" value="1"/>
</dbReference>
<dbReference type="Gene3D" id="3.90.76.10">
    <property type="entry name" value="Dipeptide-binding Protein, Domain 1"/>
    <property type="match status" value="1"/>
</dbReference>
<dbReference type="InterPro" id="IPR039424">
    <property type="entry name" value="SBP_5"/>
</dbReference>
<feature type="domain" description="Solute-binding protein family 5" evidence="5">
    <location>
        <begin position="81"/>
        <end position="476"/>
    </location>
</feature>
<keyword evidence="7" id="KW-1185">Reference proteome</keyword>
<keyword evidence="2" id="KW-0813">Transport</keyword>
<dbReference type="RefSeq" id="WP_284131820.1">
    <property type="nucleotide sequence ID" value="NZ_JASKYM010000001.1"/>
</dbReference>
<dbReference type="Gene3D" id="3.10.105.10">
    <property type="entry name" value="Dipeptide-binding Protein, Domain 3"/>
    <property type="match status" value="2"/>
</dbReference>
<proteinExistence type="inferred from homology"/>
<dbReference type="PANTHER" id="PTHR30290">
    <property type="entry name" value="PERIPLASMIC BINDING COMPONENT OF ABC TRANSPORTER"/>
    <property type="match status" value="1"/>
</dbReference>
<evidence type="ECO:0000259" key="5">
    <source>
        <dbReference type="Pfam" id="PF00496"/>
    </source>
</evidence>
<dbReference type="InterPro" id="IPR000914">
    <property type="entry name" value="SBP_5_dom"/>
</dbReference>
<evidence type="ECO:0000256" key="4">
    <source>
        <dbReference type="SAM" id="MobiDB-lite"/>
    </source>
</evidence>
<evidence type="ECO:0000256" key="3">
    <source>
        <dbReference type="ARBA" id="ARBA00022729"/>
    </source>
</evidence>
<dbReference type="EMBL" id="JASKYM010000001">
    <property type="protein sequence ID" value="MDK2562869.1"/>
    <property type="molecule type" value="Genomic_DNA"/>
</dbReference>
<evidence type="ECO:0000313" key="7">
    <source>
        <dbReference type="Proteomes" id="UP001301012"/>
    </source>
</evidence>
<evidence type="ECO:0000256" key="2">
    <source>
        <dbReference type="ARBA" id="ARBA00022448"/>
    </source>
</evidence>
<feature type="region of interest" description="Disordered" evidence="4">
    <location>
        <begin position="349"/>
        <end position="384"/>
    </location>
</feature>
<gene>
    <name evidence="6" type="ORF">QOZ84_04850</name>
</gene>
<organism evidence="6 7">
    <name type="scientific">Romboutsia sedimentorum</name>
    <dbReference type="NCBI Taxonomy" id="1368474"/>
    <lineage>
        <taxon>Bacteria</taxon>
        <taxon>Bacillati</taxon>
        <taxon>Bacillota</taxon>
        <taxon>Clostridia</taxon>
        <taxon>Peptostreptococcales</taxon>
        <taxon>Peptostreptococcaceae</taxon>
        <taxon>Romboutsia</taxon>
    </lineage>
</organism>
<accession>A0ABT7E7G2</accession>
<evidence type="ECO:0000256" key="1">
    <source>
        <dbReference type="ARBA" id="ARBA00005695"/>
    </source>
</evidence>
<dbReference type="SUPFAM" id="SSF53850">
    <property type="entry name" value="Periplasmic binding protein-like II"/>
    <property type="match status" value="1"/>
</dbReference>
<reference evidence="6 7" key="1">
    <citation type="submission" date="2023-05" db="EMBL/GenBank/DDBJ databases">
        <title>Rombocin, a short stable natural nisin variant, displays selective antimicrobial activity against Listeria monocytogenes and employs dual mode of action to kill target bacterial strains.</title>
        <authorList>
            <person name="Wambui J."/>
            <person name="Stephan R."/>
            <person name="Kuipers O.P."/>
        </authorList>
    </citation>
    <scope>NUCLEOTIDE SEQUENCE [LARGE SCALE GENOMIC DNA]</scope>
    <source>
        <strain evidence="6 7">RC002</strain>
    </source>
</reference>
<dbReference type="Pfam" id="PF00496">
    <property type="entry name" value="SBP_bac_5"/>
    <property type="match status" value="1"/>
</dbReference>
<dbReference type="PANTHER" id="PTHR30290:SF9">
    <property type="entry name" value="OLIGOPEPTIDE-BINDING PROTEIN APPA"/>
    <property type="match status" value="1"/>
</dbReference>
<dbReference type="Gene3D" id="3.40.190.10">
    <property type="entry name" value="Periplasmic binding protein-like II"/>
    <property type="match status" value="1"/>
</dbReference>
<dbReference type="Proteomes" id="UP001301012">
    <property type="component" value="Unassembled WGS sequence"/>
</dbReference>
<name>A0ABT7E7G2_9FIRM</name>
<comment type="similarity">
    <text evidence="1">Belongs to the bacterial solute-binding protein 5 family.</text>
</comment>
<protein>
    <submittedName>
        <fullName evidence="6">Peptide ABC transporter substrate-binding protein</fullName>
    </submittedName>
</protein>
<dbReference type="PROSITE" id="PS51257">
    <property type="entry name" value="PROKAR_LIPOPROTEIN"/>
    <property type="match status" value="1"/>
</dbReference>
<comment type="caution">
    <text evidence="6">The sequence shown here is derived from an EMBL/GenBank/DDBJ whole genome shotgun (WGS) entry which is preliminary data.</text>
</comment>
<dbReference type="CDD" id="cd08513">
    <property type="entry name" value="PBP2_thermophilic_Hb8_like"/>
    <property type="match status" value="1"/>
</dbReference>